<accession>A0A9X6QZD8</accession>
<dbReference type="EMBL" id="MOOS01000112">
    <property type="protein sequence ID" value="OUB66817.1"/>
    <property type="molecule type" value="Genomic_DNA"/>
</dbReference>
<dbReference type="Proteomes" id="UP000194853">
    <property type="component" value="Unassembled WGS sequence"/>
</dbReference>
<dbReference type="AlphaFoldDB" id="A0A9X6QZD8"/>
<proteinExistence type="predicted"/>
<gene>
    <name evidence="1" type="ORF">BK750_15880</name>
</gene>
<name>A0A9X6QZD8_BACTJ</name>
<sequence length="101" mass="11551">MLRIIFDTVFCYNEFKGCRIYYFQTFPVTKMNVFVTKLVIRGNPSVGLRPLAIIINDVDLPAPIAPDGPTPIIILRWGSYCPLMRDNNYFAPKRNNAGIRP</sequence>
<reference evidence="1 2" key="1">
    <citation type="submission" date="2016-10" db="EMBL/GenBank/DDBJ databases">
        <title>Comparative genomics of Bacillus thuringiensis reveals a path to pathogens against multiple invertebrate hosts.</title>
        <authorList>
            <person name="Zheng J."/>
            <person name="Gao Q."/>
            <person name="Liu H."/>
            <person name="Peng D."/>
            <person name="Ruan L."/>
            <person name="Sun M."/>
        </authorList>
    </citation>
    <scope>NUCLEOTIDE SEQUENCE [LARGE SCALE GENOMIC DNA]</scope>
    <source>
        <strain evidence="1">BGSC 4CF1</strain>
    </source>
</reference>
<organism evidence="1 2">
    <name type="scientific">Bacillus thuringiensis subsp. jegathesan</name>
    <dbReference type="NCBI Taxonomy" id="56955"/>
    <lineage>
        <taxon>Bacteria</taxon>
        <taxon>Bacillati</taxon>
        <taxon>Bacillota</taxon>
        <taxon>Bacilli</taxon>
        <taxon>Bacillales</taxon>
        <taxon>Bacillaceae</taxon>
        <taxon>Bacillus</taxon>
        <taxon>Bacillus cereus group</taxon>
    </lineage>
</organism>
<protein>
    <submittedName>
        <fullName evidence="1">Uncharacterized protein</fullName>
    </submittedName>
</protein>
<comment type="caution">
    <text evidence="1">The sequence shown here is derived from an EMBL/GenBank/DDBJ whole genome shotgun (WGS) entry which is preliminary data.</text>
</comment>
<evidence type="ECO:0000313" key="1">
    <source>
        <dbReference type="EMBL" id="OUB66817.1"/>
    </source>
</evidence>
<evidence type="ECO:0000313" key="2">
    <source>
        <dbReference type="Proteomes" id="UP000194853"/>
    </source>
</evidence>